<keyword evidence="13" id="KW-1185">Reference proteome</keyword>
<dbReference type="OrthoDB" id="9810950at2"/>
<dbReference type="InterPro" id="IPR045034">
    <property type="entry name" value="O-acyltransferase_WSD1-like"/>
</dbReference>
<evidence type="ECO:0000313" key="13">
    <source>
        <dbReference type="Proteomes" id="UP000318422"/>
    </source>
</evidence>
<reference evidence="12 13" key="1">
    <citation type="submission" date="2019-06" db="EMBL/GenBank/DDBJ databases">
        <title>Whole genome shotgun sequence of Zoogloea ramigera NBRC 15342.</title>
        <authorList>
            <person name="Hosoyama A."/>
            <person name="Uohara A."/>
            <person name="Ohji S."/>
            <person name="Ichikawa N."/>
        </authorList>
    </citation>
    <scope>NUCLEOTIDE SEQUENCE [LARGE SCALE GENOMIC DNA]</scope>
    <source>
        <strain evidence="12 13">NBRC 15342</strain>
    </source>
</reference>
<evidence type="ECO:0000259" key="10">
    <source>
        <dbReference type="Pfam" id="PF03007"/>
    </source>
</evidence>
<feature type="region of interest" description="Disordered" evidence="9">
    <location>
        <begin position="454"/>
        <end position="485"/>
    </location>
</feature>
<gene>
    <name evidence="12" type="ORF">ZRA01_17940</name>
</gene>
<evidence type="ECO:0000256" key="2">
    <source>
        <dbReference type="ARBA" id="ARBA00005189"/>
    </source>
</evidence>
<evidence type="ECO:0000256" key="4">
    <source>
        <dbReference type="ARBA" id="ARBA00013244"/>
    </source>
</evidence>
<comment type="pathway">
    <text evidence="1">Glycerolipid metabolism; triacylglycerol biosynthesis.</text>
</comment>
<accession>A0A4Y4CS29</accession>
<dbReference type="InterPro" id="IPR009721">
    <property type="entry name" value="O-acyltransferase_WSD1_C"/>
</dbReference>
<proteinExistence type="inferred from homology"/>
<keyword evidence="7 12" id="KW-0012">Acyltransferase</keyword>
<evidence type="ECO:0000256" key="8">
    <source>
        <dbReference type="ARBA" id="ARBA00048109"/>
    </source>
</evidence>
<sequence length="485" mass="52938">MSKLERLGSLDLTWLQIERDTNLMHVVGVLLLETPLDRQRLEERLQTRLLRLERFGQHVLRDSAGAVWESGQVDLNAHIVELTLPAGDERAALEATVGELAARPLDPTRPLWQLHLVRHYQQGSALIVRIHHCIADGIALFSVLRSLTDAGPDDETPPETPTGDHPDNFFEQLCAPLTRGMIESIKISGAFWAKYLSLMLNPQQVFDYARASAALALEIGKLTGLQDDSLTFLKGQPQGVKRVSWSTPLPEDAVQELADNTGTTTDAVLLACLSGALHDHLRNQGAATAGVELRTLMPVNLRNAEADDPLGNRSGLMLIELPVGIADPRERLAETHRRVDVFAKAYDTQRALGIFSLIGQTPKAVQQQTLRLLAAKTSALLCHVQGSRQARYLAGAKIVEEMFWSPAPGDLGLAISIVYYNGHYQVGLLSDAAMVAEPSTITSRIPAQFTALAPDANMAPEAPKPKAASKPRRKVAPRKPASKPT</sequence>
<comment type="catalytic activity">
    <reaction evidence="8">
        <text>an acyl-CoA + a 1,2-diacyl-sn-glycerol = a triacyl-sn-glycerol + CoA</text>
        <dbReference type="Rhea" id="RHEA:10868"/>
        <dbReference type="ChEBI" id="CHEBI:17815"/>
        <dbReference type="ChEBI" id="CHEBI:57287"/>
        <dbReference type="ChEBI" id="CHEBI:58342"/>
        <dbReference type="ChEBI" id="CHEBI:64615"/>
        <dbReference type="EC" id="2.3.1.20"/>
    </reaction>
</comment>
<evidence type="ECO:0000256" key="7">
    <source>
        <dbReference type="ARBA" id="ARBA00023315"/>
    </source>
</evidence>
<dbReference type="AlphaFoldDB" id="A0A4Y4CS29"/>
<dbReference type="Pfam" id="PF06974">
    <property type="entry name" value="WS_DGAT_C"/>
    <property type="match status" value="1"/>
</dbReference>
<evidence type="ECO:0000313" key="12">
    <source>
        <dbReference type="EMBL" id="GEC95721.1"/>
    </source>
</evidence>
<protein>
    <recommendedName>
        <fullName evidence="4">diacylglycerol O-acyltransferase</fullName>
        <ecNumber evidence="4">2.3.1.20</ecNumber>
    </recommendedName>
</protein>
<dbReference type="GO" id="GO:0006071">
    <property type="term" value="P:glycerol metabolic process"/>
    <property type="evidence" value="ECO:0007669"/>
    <property type="project" value="UniProtKB-KW"/>
</dbReference>
<comment type="similarity">
    <text evidence="3">Belongs to the long-chain O-acyltransferase family.</text>
</comment>
<comment type="pathway">
    <text evidence="2">Lipid metabolism.</text>
</comment>
<dbReference type="RefSeq" id="WP_141351420.1">
    <property type="nucleotide sequence ID" value="NZ_BJNV01000025.1"/>
</dbReference>
<keyword evidence="6" id="KW-0319">Glycerol metabolism</keyword>
<evidence type="ECO:0000259" key="11">
    <source>
        <dbReference type="Pfam" id="PF06974"/>
    </source>
</evidence>
<dbReference type="Gene3D" id="3.30.559.10">
    <property type="entry name" value="Chloramphenicol acetyltransferase-like domain"/>
    <property type="match status" value="1"/>
</dbReference>
<dbReference type="Pfam" id="PF03007">
    <property type="entry name" value="WS_DGAT_cat"/>
    <property type="match status" value="1"/>
</dbReference>
<evidence type="ECO:0000256" key="3">
    <source>
        <dbReference type="ARBA" id="ARBA00009587"/>
    </source>
</evidence>
<evidence type="ECO:0000256" key="5">
    <source>
        <dbReference type="ARBA" id="ARBA00022679"/>
    </source>
</evidence>
<feature type="compositionally biased region" description="Basic residues" evidence="9">
    <location>
        <begin position="467"/>
        <end position="485"/>
    </location>
</feature>
<evidence type="ECO:0000256" key="1">
    <source>
        <dbReference type="ARBA" id="ARBA00004771"/>
    </source>
</evidence>
<dbReference type="PANTHER" id="PTHR31650">
    <property type="entry name" value="O-ACYLTRANSFERASE (WSD1-LIKE) FAMILY PROTEIN"/>
    <property type="match status" value="1"/>
</dbReference>
<evidence type="ECO:0000256" key="6">
    <source>
        <dbReference type="ARBA" id="ARBA00022798"/>
    </source>
</evidence>
<dbReference type="EC" id="2.3.1.20" evidence="4"/>
<dbReference type="InterPro" id="IPR023213">
    <property type="entry name" value="CAT-like_dom_sf"/>
</dbReference>
<dbReference type="UniPathway" id="UPA00282"/>
<feature type="domain" description="O-acyltransferase WSD1-like N-terminal" evidence="10">
    <location>
        <begin position="7"/>
        <end position="167"/>
    </location>
</feature>
<name>A0A4Y4CS29_ZOORA</name>
<dbReference type="PANTHER" id="PTHR31650:SF1">
    <property type="entry name" value="WAX ESTER SYNTHASE_DIACYLGLYCEROL ACYLTRANSFERASE 4-RELATED"/>
    <property type="match status" value="1"/>
</dbReference>
<comment type="caution">
    <text evidence="12">The sequence shown here is derived from an EMBL/GenBank/DDBJ whole genome shotgun (WGS) entry which is preliminary data.</text>
</comment>
<keyword evidence="5 12" id="KW-0808">Transferase</keyword>
<dbReference type="InterPro" id="IPR004255">
    <property type="entry name" value="O-acyltransferase_WSD1_N"/>
</dbReference>
<evidence type="ECO:0000256" key="9">
    <source>
        <dbReference type="SAM" id="MobiDB-lite"/>
    </source>
</evidence>
<dbReference type="GO" id="GO:0005886">
    <property type="term" value="C:plasma membrane"/>
    <property type="evidence" value="ECO:0007669"/>
    <property type="project" value="TreeGrafter"/>
</dbReference>
<feature type="domain" description="O-acyltransferase WSD1 C-terminal" evidence="11">
    <location>
        <begin position="311"/>
        <end position="452"/>
    </location>
</feature>
<dbReference type="SUPFAM" id="SSF52777">
    <property type="entry name" value="CoA-dependent acyltransferases"/>
    <property type="match status" value="1"/>
</dbReference>
<dbReference type="GO" id="GO:0019432">
    <property type="term" value="P:triglyceride biosynthetic process"/>
    <property type="evidence" value="ECO:0007669"/>
    <property type="project" value="UniProtKB-UniPathway"/>
</dbReference>
<dbReference type="GO" id="GO:0004144">
    <property type="term" value="F:diacylglycerol O-acyltransferase activity"/>
    <property type="evidence" value="ECO:0007669"/>
    <property type="project" value="UniProtKB-EC"/>
</dbReference>
<organism evidence="12 13">
    <name type="scientific">Zoogloea ramigera</name>
    <dbReference type="NCBI Taxonomy" id="350"/>
    <lineage>
        <taxon>Bacteria</taxon>
        <taxon>Pseudomonadati</taxon>
        <taxon>Pseudomonadota</taxon>
        <taxon>Betaproteobacteria</taxon>
        <taxon>Rhodocyclales</taxon>
        <taxon>Zoogloeaceae</taxon>
        <taxon>Zoogloea</taxon>
    </lineage>
</organism>
<dbReference type="Proteomes" id="UP000318422">
    <property type="component" value="Unassembled WGS sequence"/>
</dbReference>
<dbReference type="EMBL" id="BJNV01000025">
    <property type="protein sequence ID" value="GEC95721.1"/>
    <property type="molecule type" value="Genomic_DNA"/>
</dbReference>